<feature type="transmembrane region" description="Helical" evidence="7">
    <location>
        <begin position="466"/>
        <end position="491"/>
    </location>
</feature>
<dbReference type="AlphaFoldDB" id="A0A967KBA9"/>
<evidence type="ECO:0000256" key="4">
    <source>
        <dbReference type="ARBA" id="ARBA00022692"/>
    </source>
</evidence>
<feature type="transmembrane region" description="Helical" evidence="7">
    <location>
        <begin position="77"/>
        <end position="94"/>
    </location>
</feature>
<keyword evidence="10" id="KW-1185">Reference proteome</keyword>
<evidence type="ECO:0000256" key="1">
    <source>
        <dbReference type="ARBA" id="ARBA00004651"/>
    </source>
</evidence>
<keyword evidence="5 7" id="KW-1133">Transmembrane helix</keyword>
<feature type="transmembrane region" description="Helical" evidence="7">
    <location>
        <begin position="101"/>
        <end position="120"/>
    </location>
</feature>
<feature type="transmembrane region" description="Helical" evidence="7">
    <location>
        <begin position="497"/>
        <end position="519"/>
    </location>
</feature>
<gene>
    <name evidence="9" type="ORF">HBA54_26200</name>
</gene>
<organism evidence="9 10">
    <name type="scientific">Pelagibius litoralis</name>
    <dbReference type="NCBI Taxonomy" id="374515"/>
    <lineage>
        <taxon>Bacteria</taxon>
        <taxon>Pseudomonadati</taxon>
        <taxon>Pseudomonadota</taxon>
        <taxon>Alphaproteobacteria</taxon>
        <taxon>Rhodospirillales</taxon>
        <taxon>Rhodovibrionaceae</taxon>
        <taxon>Pelagibius</taxon>
    </lineage>
</organism>
<keyword evidence="4 7" id="KW-0812">Transmembrane</keyword>
<proteinExistence type="inferred from homology"/>
<dbReference type="InterPro" id="IPR000515">
    <property type="entry name" value="MetI-like"/>
</dbReference>
<dbReference type="Pfam" id="PF00528">
    <property type="entry name" value="BPD_transp_1"/>
    <property type="match status" value="2"/>
</dbReference>
<feature type="domain" description="ABC transmembrane type-1" evidence="8">
    <location>
        <begin position="336"/>
        <end position="516"/>
    </location>
</feature>
<keyword evidence="2 7" id="KW-0813">Transport</keyword>
<evidence type="ECO:0000256" key="5">
    <source>
        <dbReference type="ARBA" id="ARBA00022989"/>
    </source>
</evidence>
<feature type="transmembrane region" description="Helical" evidence="7">
    <location>
        <begin position="339"/>
        <end position="364"/>
    </location>
</feature>
<keyword evidence="3" id="KW-1003">Cell membrane</keyword>
<feature type="transmembrane region" description="Helical" evidence="7">
    <location>
        <begin position="172"/>
        <end position="191"/>
    </location>
</feature>
<dbReference type="GO" id="GO:0055085">
    <property type="term" value="P:transmembrane transport"/>
    <property type="evidence" value="ECO:0007669"/>
    <property type="project" value="InterPro"/>
</dbReference>
<feature type="transmembrane region" description="Helical" evidence="7">
    <location>
        <begin position="370"/>
        <end position="394"/>
    </location>
</feature>
<dbReference type="SUPFAM" id="SSF161098">
    <property type="entry name" value="MetI-like"/>
    <property type="match status" value="2"/>
</dbReference>
<feature type="transmembrane region" description="Helical" evidence="7">
    <location>
        <begin position="229"/>
        <end position="249"/>
    </location>
</feature>
<evidence type="ECO:0000259" key="8">
    <source>
        <dbReference type="PROSITE" id="PS50928"/>
    </source>
</evidence>
<evidence type="ECO:0000313" key="9">
    <source>
        <dbReference type="EMBL" id="NIA72088.1"/>
    </source>
</evidence>
<comment type="caution">
    <text evidence="9">The sequence shown here is derived from an EMBL/GenBank/DDBJ whole genome shotgun (WGS) entry which is preliminary data.</text>
</comment>
<feature type="transmembrane region" description="Helical" evidence="7">
    <location>
        <begin position="132"/>
        <end position="151"/>
    </location>
</feature>
<protein>
    <submittedName>
        <fullName evidence="9">ABC transporter permease subunit</fullName>
    </submittedName>
</protein>
<name>A0A967KBA9_9PROT</name>
<comment type="similarity">
    <text evidence="7">Belongs to the binding-protein-dependent transport system permease family.</text>
</comment>
<feature type="transmembrane region" description="Helical" evidence="7">
    <location>
        <begin position="18"/>
        <end position="39"/>
    </location>
</feature>
<dbReference type="Gene3D" id="1.10.3720.10">
    <property type="entry name" value="MetI-like"/>
    <property type="match status" value="2"/>
</dbReference>
<evidence type="ECO:0000256" key="6">
    <source>
        <dbReference type="ARBA" id="ARBA00023136"/>
    </source>
</evidence>
<dbReference type="EMBL" id="JAAQPH010000032">
    <property type="protein sequence ID" value="NIA72088.1"/>
    <property type="molecule type" value="Genomic_DNA"/>
</dbReference>
<keyword evidence="6 7" id="KW-0472">Membrane</keyword>
<dbReference type="InterPro" id="IPR035906">
    <property type="entry name" value="MetI-like_sf"/>
</dbReference>
<evidence type="ECO:0000256" key="3">
    <source>
        <dbReference type="ARBA" id="ARBA00022475"/>
    </source>
</evidence>
<feature type="transmembrane region" description="Helical" evidence="7">
    <location>
        <begin position="401"/>
        <end position="421"/>
    </location>
</feature>
<accession>A0A967KBA9</accession>
<dbReference type="PANTHER" id="PTHR30151">
    <property type="entry name" value="ALKANE SULFONATE ABC TRANSPORTER-RELATED, MEMBRANE SUBUNIT"/>
    <property type="match status" value="1"/>
</dbReference>
<dbReference type="Proteomes" id="UP000761264">
    <property type="component" value="Unassembled WGS sequence"/>
</dbReference>
<dbReference type="PROSITE" id="PS50928">
    <property type="entry name" value="ABC_TM1"/>
    <property type="match status" value="2"/>
</dbReference>
<sequence>MNAAVSRSDRPVFPGAEWWKAAVGVVVALTLWELTARAFTGSYLLAGPSEVIGYLAANGALMARALGVTLAEAALGFVYGNLAAIGLALLAFAVPRIERGIAALALLVFCLPLVATGPILRVLYGPGSGPQITLAAFAVYYTTLVPLLVGLRAAPATWLDMVRSYGRGRVTALFRIRVFAALPYLVAGLQIAAPAAFLGAMVGEFTGAERGMGVLAIHAMRSLDVPATWALATVAAAVSMFVYWVIGWLGRRLITGPPPVILAPPVPRRSADGPRRLAQTLGYLAVLTVLVLLAWAGLMELFGLDRFFAKRPDDIWAYLVGGDGAAEHRETLFAALGQTLVFTVPGYFAGLVLGVVAAAGIVLFPGTAAVALPIAIALRAVPIVTTAPLVILLLGRGALGMVALIAIMIFFPVLVACLQGLRQVPGHVNDVFDSYAASPRQRLVFAQFPAMLPAFFAAARMSVPAALLAATVVEWLATGTGIGSLMALTASTSDYNMLWSATFLVSLTACFAYAGVSWVERRFLDVYASEQLA</sequence>
<comment type="subcellular location">
    <subcellularLocation>
        <location evidence="1 7">Cell membrane</location>
        <topology evidence="1 7">Multi-pass membrane protein</topology>
    </subcellularLocation>
</comment>
<dbReference type="CDD" id="cd06261">
    <property type="entry name" value="TM_PBP2"/>
    <property type="match status" value="1"/>
</dbReference>
<evidence type="ECO:0000256" key="7">
    <source>
        <dbReference type="RuleBase" id="RU363032"/>
    </source>
</evidence>
<evidence type="ECO:0000313" key="10">
    <source>
        <dbReference type="Proteomes" id="UP000761264"/>
    </source>
</evidence>
<evidence type="ECO:0000256" key="2">
    <source>
        <dbReference type="ARBA" id="ARBA00022448"/>
    </source>
</evidence>
<reference evidence="9" key="1">
    <citation type="submission" date="2020-03" db="EMBL/GenBank/DDBJ databases">
        <title>Genome of Pelagibius litoralis DSM 21314T.</title>
        <authorList>
            <person name="Wang G."/>
        </authorList>
    </citation>
    <scope>NUCLEOTIDE SEQUENCE</scope>
    <source>
        <strain evidence="9">DSM 21314</strain>
    </source>
</reference>
<feature type="domain" description="ABC transmembrane type-1" evidence="8">
    <location>
        <begin position="62"/>
        <end position="250"/>
    </location>
</feature>
<feature type="transmembrane region" description="Helical" evidence="7">
    <location>
        <begin position="281"/>
        <end position="302"/>
    </location>
</feature>
<dbReference type="GO" id="GO:0005886">
    <property type="term" value="C:plasma membrane"/>
    <property type="evidence" value="ECO:0007669"/>
    <property type="project" value="UniProtKB-SubCell"/>
</dbReference>
<dbReference type="PANTHER" id="PTHR30151:SF20">
    <property type="entry name" value="ABC TRANSPORTER PERMEASE PROTEIN HI_0355-RELATED"/>
    <property type="match status" value="1"/>
</dbReference>
<feature type="transmembrane region" description="Helical" evidence="7">
    <location>
        <begin position="51"/>
        <end position="71"/>
    </location>
</feature>
<dbReference type="RefSeq" id="WP_167230806.1">
    <property type="nucleotide sequence ID" value="NZ_JAAQPH010000032.1"/>
</dbReference>